<feature type="region of interest" description="Disordered" evidence="1">
    <location>
        <begin position="1"/>
        <end position="23"/>
    </location>
</feature>
<evidence type="ECO:0000313" key="3">
    <source>
        <dbReference type="Proteomes" id="UP000499080"/>
    </source>
</evidence>
<feature type="non-terminal residue" evidence="2">
    <location>
        <position position="1"/>
    </location>
</feature>
<organism evidence="2 3">
    <name type="scientific">Araneus ventricosus</name>
    <name type="common">Orbweaver spider</name>
    <name type="synonym">Epeira ventricosa</name>
    <dbReference type="NCBI Taxonomy" id="182803"/>
    <lineage>
        <taxon>Eukaryota</taxon>
        <taxon>Metazoa</taxon>
        <taxon>Ecdysozoa</taxon>
        <taxon>Arthropoda</taxon>
        <taxon>Chelicerata</taxon>
        <taxon>Arachnida</taxon>
        <taxon>Araneae</taxon>
        <taxon>Araneomorphae</taxon>
        <taxon>Entelegynae</taxon>
        <taxon>Araneoidea</taxon>
        <taxon>Araneidae</taxon>
        <taxon>Araneus</taxon>
    </lineage>
</organism>
<dbReference type="Proteomes" id="UP000499080">
    <property type="component" value="Unassembled WGS sequence"/>
</dbReference>
<keyword evidence="3" id="KW-1185">Reference proteome</keyword>
<reference evidence="2 3" key="1">
    <citation type="journal article" date="2019" name="Sci. Rep.">
        <title>Orb-weaving spider Araneus ventricosus genome elucidates the spidroin gene catalogue.</title>
        <authorList>
            <person name="Kono N."/>
            <person name="Nakamura H."/>
            <person name="Ohtoshi R."/>
            <person name="Moran D.A.P."/>
            <person name="Shinohara A."/>
            <person name="Yoshida Y."/>
            <person name="Fujiwara M."/>
            <person name="Mori M."/>
            <person name="Tomita M."/>
            <person name="Arakawa K."/>
        </authorList>
    </citation>
    <scope>NUCLEOTIDE SEQUENCE [LARGE SCALE GENOMIC DNA]</scope>
</reference>
<gene>
    <name evidence="2" type="ORF">AVEN_61645_1</name>
</gene>
<accession>A0A4Y2WFA3</accession>
<evidence type="ECO:0000313" key="2">
    <source>
        <dbReference type="EMBL" id="GBO35324.1"/>
    </source>
</evidence>
<evidence type="ECO:0000256" key="1">
    <source>
        <dbReference type="SAM" id="MobiDB-lite"/>
    </source>
</evidence>
<name>A0A4Y2WFA3_ARAVE</name>
<protein>
    <submittedName>
        <fullName evidence="2">Uncharacterized protein</fullName>
    </submittedName>
</protein>
<comment type="caution">
    <text evidence="2">The sequence shown here is derived from an EMBL/GenBank/DDBJ whole genome shotgun (WGS) entry which is preliminary data.</text>
</comment>
<sequence length="56" mass="6249">SEALLKNGKEGNPDMCIIVPDEDEKPPEIAYQNPPGMEKKQFHICSFTFNSSPINV</sequence>
<dbReference type="OrthoDB" id="6428477at2759"/>
<dbReference type="AlphaFoldDB" id="A0A4Y2WFA3"/>
<proteinExistence type="predicted"/>
<dbReference type="EMBL" id="BGPR01059287">
    <property type="protein sequence ID" value="GBO35324.1"/>
    <property type="molecule type" value="Genomic_DNA"/>
</dbReference>